<dbReference type="SUPFAM" id="SSF53474">
    <property type="entry name" value="alpha/beta-Hydrolases"/>
    <property type="match status" value="1"/>
</dbReference>
<feature type="region of interest" description="Disordered" evidence="2">
    <location>
        <begin position="368"/>
        <end position="408"/>
    </location>
</feature>
<dbReference type="GO" id="GO:0034338">
    <property type="term" value="F:short-chain carboxylesterase activity"/>
    <property type="evidence" value="ECO:0007669"/>
    <property type="project" value="TreeGrafter"/>
</dbReference>
<dbReference type="Proteomes" id="UP000650467">
    <property type="component" value="Unassembled WGS sequence"/>
</dbReference>
<accession>A0A836B2U2</accession>
<feature type="compositionally biased region" description="Low complexity" evidence="2">
    <location>
        <begin position="368"/>
        <end position="377"/>
    </location>
</feature>
<evidence type="ECO:0000313" key="4">
    <source>
        <dbReference type="Proteomes" id="UP000650467"/>
    </source>
</evidence>
<comment type="similarity">
    <text evidence="1">Belongs to the AB hydrolase superfamily. AB hydrolase 4 family.</text>
</comment>
<organism evidence="3 4">
    <name type="scientific">Chlamydomonas incerta</name>
    <dbReference type="NCBI Taxonomy" id="51695"/>
    <lineage>
        <taxon>Eukaryota</taxon>
        <taxon>Viridiplantae</taxon>
        <taxon>Chlorophyta</taxon>
        <taxon>core chlorophytes</taxon>
        <taxon>Chlorophyceae</taxon>
        <taxon>CS clade</taxon>
        <taxon>Chlamydomonadales</taxon>
        <taxon>Chlamydomonadaceae</taxon>
        <taxon>Chlamydomonas</taxon>
    </lineage>
</organism>
<feature type="region of interest" description="Disordered" evidence="2">
    <location>
        <begin position="1"/>
        <end position="58"/>
    </location>
</feature>
<reference evidence="3" key="1">
    <citation type="journal article" date="2020" name="bioRxiv">
        <title>Comparative genomics of Chlamydomonas.</title>
        <authorList>
            <person name="Craig R.J."/>
            <person name="Hasan A.R."/>
            <person name="Ness R.W."/>
            <person name="Keightley P.D."/>
        </authorList>
    </citation>
    <scope>NUCLEOTIDE SEQUENCE</scope>
    <source>
        <strain evidence="3">SAG 7.73</strain>
    </source>
</reference>
<comment type="caution">
    <text evidence="3">The sequence shown here is derived from an EMBL/GenBank/DDBJ whole genome shotgun (WGS) entry which is preliminary data.</text>
</comment>
<evidence type="ECO:0000256" key="2">
    <source>
        <dbReference type="SAM" id="MobiDB-lite"/>
    </source>
</evidence>
<dbReference type="OrthoDB" id="247542at2759"/>
<dbReference type="InterPro" id="IPR029058">
    <property type="entry name" value="AB_hydrolase_fold"/>
</dbReference>
<evidence type="ECO:0000313" key="3">
    <source>
        <dbReference type="EMBL" id="KAG2446075.1"/>
    </source>
</evidence>
<evidence type="ECO:0000256" key="1">
    <source>
        <dbReference type="ARBA" id="ARBA00010884"/>
    </source>
</evidence>
<protein>
    <submittedName>
        <fullName evidence="3">Uncharacterized protein</fullName>
    </submittedName>
</protein>
<gene>
    <name evidence="3" type="ORF">HXX76_000675</name>
</gene>
<sequence>MATGSLNKDGISSSRDRSNSSSELAGGDGGRSGKERSCDIGTADSEVNSESGDEDEGGYLARAATPADLDLSIAVTAAAQTAATQSAAAGAAPTGEGTVGDATITAASRDGVPVPAVAMAKAVVKVARIFPKHSDLADMEEVVAHICRRFPAAPKVLVGFSAGSNLTVQYCGAVNTYPRNPFLAAVSISNAHNLMKATRLLKARPLSDALMTAFLQEKLTEGLDDIRVMAERHGVQLDFRRLLSTRHFREFEELLICPIYGYASLDDYYREVSSGKDFENVRIPLLSLANLDDPIIHQSMTEVAVEAARRNPHVISVVTQRGGHLGWQHGWACEPWMHQLLAQFAGEVLRMHYEQGGSVDTAAAQQGALGGDQQAGQPAEAVQEGGTRGGGGPGMEGLRHRQTVLSAR</sequence>
<keyword evidence="4" id="KW-1185">Reference proteome</keyword>
<dbReference type="Gene3D" id="3.40.50.1820">
    <property type="entry name" value="alpha/beta hydrolase"/>
    <property type="match status" value="1"/>
</dbReference>
<name>A0A836B2U2_CHLIN</name>
<dbReference type="GO" id="GO:0047372">
    <property type="term" value="F:monoacylglycerol lipase activity"/>
    <property type="evidence" value="ECO:0007669"/>
    <property type="project" value="TreeGrafter"/>
</dbReference>
<dbReference type="InterPro" id="IPR050960">
    <property type="entry name" value="AB_hydrolase_4_sf"/>
</dbReference>
<dbReference type="PANTHER" id="PTHR10794:SF84">
    <property type="entry name" value="ESTERASE_LIPASE_THIOESTERASE FAMILY PROTEIN"/>
    <property type="match status" value="1"/>
</dbReference>
<dbReference type="PANTHER" id="PTHR10794">
    <property type="entry name" value="ABHYDROLASE DOMAIN-CONTAINING PROTEIN"/>
    <property type="match status" value="1"/>
</dbReference>
<proteinExistence type="inferred from homology"/>
<dbReference type="AlphaFoldDB" id="A0A836B2U2"/>
<dbReference type="EMBL" id="JAEHOC010000001">
    <property type="protein sequence ID" value="KAG2446075.1"/>
    <property type="molecule type" value="Genomic_DNA"/>
</dbReference>
<feature type="compositionally biased region" description="Gly residues" evidence="2">
    <location>
        <begin position="386"/>
        <end position="395"/>
    </location>
</feature>